<organism evidence="1">
    <name type="scientific">Anguilla anguilla</name>
    <name type="common">European freshwater eel</name>
    <name type="synonym">Muraena anguilla</name>
    <dbReference type="NCBI Taxonomy" id="7936"/>
    <lineage>
        <taxon>Eukaryota</taxon>
        <taxon>Metazoa</taxon>
        <taxon>Chordata</taxon>
        <taxon>Craniata</taxon>
        <taxon>Vertebrata</taxon>
        <taxon>Euteleostomi</taxon>
        <taxon>Actinopterygii</taxon>
        <taxon>Neopterygii</taxon>
        <taxon>Teleostei</taxon>
        <taxon>Anguilliformes</taxon>
        <taxon>Anguillidae</taxon>
        <taxon>Anguilla</taxon>
    </lineage>
</organism>
<evidence type="ECO:0000313" key="1">
    <source>
        <dbReference type="EMBL" id="JAH71798.1"/>
    </source>
</evidence>
<reference evidence="1" key="2">
    <citation type="journal article" date="2015" name="Fish Shellfish Immunol.">
        <title>Early steps in the European eel (Anguilla anguilla)-Vibrio vulnificus interaction in the gills: Role of the RtxA13 toxin.</title>
        <authorList>
            <person name="Callol A."/>
            <person name="Pajuelo D."/>
            <person name="Ebbesson L."/>
            <person name="Teles M."/>
            <person name="MacKenzie S."/>
            <person name="Amaro C."/>
        </authorList>
    </citation>
    <scope>NUCLEOTIDE SEQUENCE</scope>
</reference>
<protein>
    <submittedName>
        <fullName evidence="1">Uncharacterized protein</fullName>
    </submittedName>
</protein>
<dbReference type="EMBL" id="GBXM01036779">
    <property type="protein sequence ID" value="JAH71798.1"/>
    <property type="molecule type" value="Transcribed_RNA"/>
</dbReference>
<proteinExistence type="predicted"/>
<sequence length="20" mass="2580">MRKKHDSKYNLLVYFYIFTI</sequence>
<name>A0A0E9V3I7_ANGAN</name>
<dbReference type="AlphaFoldDB" id="A0A0E9V3I7"/>
<reference evidence="1" key="1">
    <citation type="submission" date="2014-11" db="EMBL/GenBank/DDBJ databases">
        <authorList>
            <person name="Amaro Gonzalez C."/>
        </authorList>
    </citation>
    <scope>NUCLEOTIDE SEQUENCE</scope>
</reference>
<accession>A0A0E9V3I7</accession>